<sequence length="294" mass="30611">MNSSASSPARIRWVGAAVLLVFALTVALFTWQEGSVLLLSLAAVTPAAVATMFAARWLDRKNRPGWASTVIALVWGAGGAVLLATWGGSWLAEAVVYIDAQGTLRERIPSSWVLTPLVEETAKAIGVLLVILAVGRSRFGGVLGGAMVGALVGVGFGWFEDAAAIATDIAANDLGYGIGTWIVRTLTSPTHAAFTIWTGAGIGLAMTVRRRWARPLVAISGFAIACIAHGTVNHANLVGDSPMASFITAVATAAGWVLLTVAIAVAARLWLTRRGSRIALDSPTVSQPRSDSII</sequence>
<keyword evidence="1" id="KW-1133">Transmembrane helix</keyword>
<evidence type="ECO:0008006" key="4">
    <source>
        <dbReference type="Google" id="ProtNLM"/>
    </source>
</evidence>
<organism evidence="2 3">
    <name type="scientific">Microbacterium oxydans</name>
    <dbReference type="NCBI Taxonomy" id="82380"/>
    <lineage>
        <taxon>Bacteria</taxon>
        <taxon>Bacillati</taxon>
        <taxon>Actinomycetota</taxon>
        <taxon>Actinomycetes</taxon>
        <taxon>Micrococcales</taxon>
        <taxon>Microbacteriaceae</taxon>
        <taxon>Microbacterium</taxon>
    </lineage>
</organism>
<dbReference type="PATRIC" id="fig|82380.10.peg.1084"/>
<feature type="transmembrane region" description="Helical" evidence="1">
    <location>
        <begin position="215"/>
        <end position="232"/>
    </location>
</feature>
<evidence type="ECO:0000256" key="1">
    <source>
        <dbReference type="SAM" id="Phobius"/>
    </source>
</evidence>
<feature type="transmembrane region" description="Helical" evidence="1">
    <location>
        <begin position="191"/>
        <end position="208"/>
    </location>
</feature>
<proteinExistence type="predicted"/>
<feature type="transmembrane region" description="Helical" evidence="1">
    <location>
        <begin position="244"/>
        <end position="271"/>
    </location>
</feature>
<keyword evidence="1" id="KW-0472">Membrane</keyword>
<feature type="transmembrane region" description="Helical" evidence="1">
    <location>
        <begin position="37"/>
        <end position="58"/>
    </location>
</feature>
<dbReference type="GO" id="GO:0008233">
    <property type="term" value="F:peptidase activity"/>
    <property type="evidence" value="ECO:0007669"/>
    <property type="project" value="InterPro"/>
</dbReference>
<dbReference type="EMBL" id="JYIV01000020">
    <property type="protein sequence ID" value="KJL24483.1"/>
    <property type="molecule type" value="Genomic_DNA"/>
</dbReference>
<feature type="transmembrane region" description="Helical" evidence="1">
    <location>
        <begin position="70"/>
        <end position="92"/>
    </location>
</feature>
<dbReference type="OrthoDB" id="9785431at2"/>
<protein>
    <recommendedName>
        <fullName evidence="4">Protease PrsW</fullName>
    </recommendedName>
</protein>
<feature type="transmembrane region" description="Helical" evidence="1">
    <location>
        <begin position="141"/>
        <end position="159"/>
    </location>
</feature>
<feature type="transmembrane region" description="Helical" evidence="1">
    <location>
        <begin position="112"/>
        <end position="134"/>
    </location>
</feature>
<gene>
    <name evidence="2" type="ORF">RN51_01081</name>
</gene>
<accession>A0A0F0KUD3</accession>
<comment type="caution">
    <text evidence="2">The sequence shown here is derived from an EMBL/GenBank/DDBJ whole genome shotgun (WGS) entry which is preliminary data.</text>
</comment>
<name>A0A0F0KUD3_9MICO</name>
<keyword evidence="1" id="KW-0812">Transmembrane</keyword>
<evidence type="ECO:0000313" key="3">
    <source>
        <dbReference type="Proteomes" id="UP000033725"/>
    </source>
</evidence>
<dbReference type="PANTHER" id="PTHR36844">
    <property type="entry name" value="PROTEASE PRSW"/>
    <property type="match status" value="1"/>
</dbReference>
<dbReference type="AlphaFoldDB" id="A0A0F0KUD3"/>
<feature type="transmembrane region" description="Helical" evidence="1">
    <location>
        <begin position="12"/>
        <end position="31"/>
    </location>
</feature>
<dbReference type="Proteomes" id="UP000033725">
    <property type="component" value="Unassembled WGS sequence"/>
</dbReference>
<evidence type="ECO:0000313" key="2">
    <source>
        <dbReference type="EMBL" id="KJL24483.1"/>
    </source>
</evidence>
<dbReference type="Pfam" id="PF13367">
    <property type="entry name" value="PrsW-protease"/>
    <property type="match status" value="1"/>
</dbReference>
<dbReference type="InterPro" id="IPR026898">
    <property type="entry name" value="PrsW"/>
</dbReference>
<reference evidence="2 3" key="1">
    <citation type="submission" date="2015-02" db="EMBL/GenBank/DDBJ databases">
        <title>Draft genome sequences of ten Microbacterium spp. with emphasis on heavy metal contaminated environments.</title>
        <authorList>
            <person name="Corretto E."/>
        </authorList>
    </citation>
    <scope>NUCLEOTIDE SEQUENCE [LARGE SCALE GENOMIC DNA]</scope>
    <source>
        <strain evidence="2 3">BEL163</strain>
    </source>
</reference>
<dbReference type="RefSeq" id="WP_156149101.1">
    <property type="nucleotide sequence ID" value="NZ_JYIV01000020.1"/>
</dbReference>
<dbReference type="PANTHER" id="PTHR36844:SF1">
    <property type="entry name" value="PROTEASE PRSW"/>
    <property type="match status" value="1"/>
</dbReference>